<gene>
    <name evidence="1" type="ORF">B1C78_16130</name>
</gene>
<dbReference type="STRING" id="108003.B1C78_16130"/>
<evidence type="ECO:0000313" key="1">
    <source>
        <dbReference type="EMBL" id="OOG21465.1"/>
    </source>
</evidence>
<name>A0A1V3N8V6_9GAMM</name>
<evidence type="ECO:0000313" key="2">
    <source>
        <dbReference type="Proteomes" id="UP000189462"/>
    </source>
</evidence>
<dbReference type="Pfam" id="PF18506">
    <property type="entry name" value="RelB-like"/>
    <property type="match status" value="1"/>
</dbReference>
<dbReference type="InterPro" id="IPR049537">
    <property type="entry name" value="RelB-like"/>
</dbReference>
<reference evidence="1 2" key="1">
    <citation type="submission" date="2017-02" db="EMBL/GenBank/DDBJ databases">
        <title>Genomic diversity within the haloalkaliphilic genus Thioalkalivibrio.</title>
        <authorList>
            <person name="Ahn A.-C."/>
            <person name="Meier-Kolthoff J."/>
            <person name="Overmars L."/>
            <person name="Richter M."/>
            <person name="Woyke T."/>
            <person name="Sorokin D.Y."/>
            <person name="Muyzer G."/>
        </authorList>
    </citation>
    <scope>NUCLEOTIDE SEQUENCE [LARGE SCALE GENOMIC DNA]</scope>
    <source>
        <strain evidence="1 2">ALJD</strain>
    </source>
</reference>
<keyword evidence="2" id="KW-1185">Reference proteome</keyword>
<comment type="caution">
    <text evidence="1">The sequence shown here is derived from an EMBL/GenBank/DDBJ whole genome shotgun (WGS) entry which is preliminary data.</text>
</comment>
<sequence length="68" mass="7745">MIELKDIHPQFITDENGRKTSVVLPIDAFEALIEDIEDLAVVAERRDEPTVSHEEMVAELKRDGLIQD</sequence>
<evidence type="ECO:0008006" key="3">
    <source>
        <dbReference type="Google" id="ProtNLM"/>
    </source>
</evidence>
<dbReference type="EMBL" id="MVBK01000125">
    <property type="protein sequence ID" value="OOG21465.1"/>
    <property type="molecule type" value="Genomic_DNA"/>
</dbReference>
<dbReference type="RefSeq" id="WP_018952845.1">
    <property type="nucleotide sequence ID" value="NZ_MVBK01000125.1"/>
</dbReference>
<organism evidence="1 2">
    <name type="scientific">Thioalkalivibrio denitrificans</name>
    <dbReference type="NCBI Taxonomy" id="108003"/>
    <lineage>
        <taxon>Bacteria</taxon>
        <taxon>Pseudomonadati</taxon>
        <taxon>Pseudomonadota</taxon>
        <taxon>Gammaproteobacteria</taxon>
        <taxon>Chromatiales</taxon>
        <taxon>Ectothiorhodospiraceae</taxon>
        <taxon>Thioalkalivibrio</taxon>
    </lineage>
</organism>
<dbReference type="Proteomes" id="UP000189462">
    <property type="component" value="Unassembled WGS sequence"/>
</dbReference>
<proteinExistence type="predicted"/>
<dbReference type="OrthoDB" id="344755at2"/>
<protein>
    <recommendedName>
        <fullName evidence="3">Prevent-host-death family protein</fullName>
    </recommendedName>
</protein>
<accession>A0A1V3N8V6</accession>
<dbReference type="AlphaFoldDB" id="A0A1V3N8V6"/>